<dbReference type="SUPFAM" id="SSF51735">
    <property type="entry name" value="NAD(P)-binding Rossmann-fold domains"/>
    <property type="match status" value="1"/>
</dbReference>
<dbReference type="InterPro" id="IPR036291">
    <property type="entry name" value="NAD(P)-bd_dom_sf"/>
</dbReference>
<proteinExistence type="predicted"/>
<dbReference type="RefSeq" id="WP_007035200.1">
    <property type="nucleotide sequence ID" value="NZ_AOHO01000080.1"/>
</dbReference>
<dbReference type="OrthoDB" id="4327503at2"/>
<dbReference type="PATRIC" id="fig|1284240.4.peg.7576"/>
<dbReference type="Pfam" id="PF01408">
    <property type="entry name" value="GFO_IDH_MocA"/>
    <property type="match status" value="1"/>
</dbReference>
<dbReference type="GO" id="GO:0000166">
    <property type="term" value="F:nucleotide binding"/>
    <property type="evidence" value="ECO:0007669"/>
    <property type="project" value="InterPro"/>
</dbReference>
<evidence type="ECO:0000259" key="1">
    <source>
        <dbReference type="Pfam" id="PF01408"/>
    </source>
</evidence>
<gene>
    <name evidence="2" type="ORF">H074_37138</name>
</gene>
<organism evidence="2 3">
    <name type="scientific">Amycolatopsis decaplanina DSM 44594</name>
    <dbReference type="NCBI Taxonomy" id="1284240"/>
    <lineage>
        <taxon>Bacteria</taxon>
        <taxon>Bacillati</taxon>
        <taxon>Actinomycetota</taxon>
        <taxon>Actinomycetes</taxon>
        <taxon>Pseudonocardiales</taxon>
        <taxon>Pseudonocardiaceae</taxon>
        <taxon>Amycolatopsis</taxon>
    </lineage>
</organism>
<protein>
    <submittedName>
        <fullName evidence="2">Oxidoreductase domain-containing protein</fullName>
    </submittedName>
</protein>
<dbReference type="InterPro" id="IPR051450">
    <property type="entry name" value="Gfo/Idh/MocA_Oxidoreductases"/>
</dbReference>
<dbReference type="Gene3D" id="3.30.360.10">
    <property type="entry name" value="Dihydrodipicolinate Reductase, domain 2"/>
    <property type="match status" value="1"/>
</dbReference>
<name>M2WR49_9PSEU</name>
<accession>M2WR49</accession>
<evidence type="ECO:0000313" key="3">
    <source>
        <dbReference type="Proteomes" id="UP000054226"/>
    </source>
</evidence>
<reference evidence="2 3" key="1">
    <citation type="journal article" date="2013" name="Genome Announc.">
        <title>Draft Genome Sequence of Amycolatopsis decaplanina Strain DSM 44594T.</title>
        <authorList>
            <person name="Kaur N."/>
            <person name="Kumar S."/>
            <person name="Bala M."/>
            <person name="Raghava G.P."/>
            <person name="Mayilraj S."/>
        </authorList>
    </citation>
    <scope>NUCLEOTIDE SEQUENCE [LARGE SCALE GENOMIC DNA]</scope>
    <source>
        <strain evidence="2 3">DSM 44594</strain>
    </source>
</reference>
<dbReference type="Gene3D" id="3.40.50.720">
    <property type="entry name" value="NAD(P)-binding Rossmann-like Domain"/>
    <property type="match status" value="1"/>
</dbReference>
<evidence type="ECO:0000313" key="2">
    <source>
        <dbReference type="EMBL" id="EME51191.1"/>
    </source>
</evidence>
<dbReference type="InterPro" id="IPR000683">
    <property type="entry name" value="Gfo/Idh/MocA-like_OxRdtase_N"/>
</dbReference>
<feature type="domain" description="Gfo/Idh/MocA-like oxidoreductase N-terminal" evidence="1">
    <location>
        <begin position="3"/>
        <end position="121"/>
    </location>
</feature>
<dbReference type="PANTHER" id="PTHR43377">
    <property type="entry name" value="BILIVERDIN REDUCTASE A"/>
    <property type="match status" value="1"/>
</dbReference>
<dbReference type="EMBL" id="AOHO01000080">
    <property type="protein sequence ID" value="EME51191.1"/>
    <property type="molecule type" value="Genomic_DNA"/>
</dbReference>
<comment type="caution">
    <text evidence="2">The sequence shown here is derived from an EMBL/GenBank/DDBJ whole genome shotgun (WGS) entry which is preliminary data.</text>
</comment>
<dbReference type="Proteomes" id="UP000054226">
    <property type="component" value="Unassembled WGS sequence"/>
</dbReference>
<keyword evidence="3" id="KW-1185">Reference proteome</keyword>
<dbReference type="PANTHER" id="PTHR43377:SF1">
    <property type="entry name" value="BILIVERDIN REDUCTASE A"/>
    <property type="match status" value="1"/>
</dbReference>
<sequence>MRSLVVGLGRAGAGLHLPVLAKLRTGNPHLFGDGPVVACEPRQNLPTRAGLVVMKTFGEAAAGLDPDDTVVHVCTPPSERHSIIAEVAASGFRKVIVEKPLAGDIDDLARIIRLRRKHKLHIEVVEPWLTSTLTWRLVELIRGGRFGAPKTIDIVQNKPRFRRSLTVPGHPTAFDVELPHGVALALRLAGNARVTHATGTDLEVEGNLKPRMGGATIGLRHNTGVHTEIRSDLTSPVRERRVTVDFENGRAIGHFAVSGDDHHSQLTLRLNGQSEHVVLRDDAMTEWMLQAYRKFRLQGEQTLGFTFATEVVQLLSVAKNICAEPLARPEREPVTPHAE</sequence>
<dbReference type="AlphaFoldDB" id="M2WR49"/>